<organism evidence="2 3">
    <name type="scientific">Parapedobacter koreensis</name>
    <dbReference type="NCBI Taxonomy" id="332977"/>
    <lineage>
        <taxon>Bacteria</taxon>
        <taxon>Pseudomonadati</taxon>
        <taxon>Bacteroidota</taxon>
        <taxon>Sphingobacteriia</taxon>
        <taxon>Sphingobacteriales</taxon>
        <taxon>Sphingobacteriaceae</taxon>
        <taxon>Parapedobacter</taxon>
    </lineage>
</organism>
<sequence length="414" mass="47482">MKGIKLIQEKKLATKTTFVVEFERTKTNFIGKEVFNNGTTKYYPFYEKDGKIEKKYKSIHCITIDKGVLLKSGVSFTESKGFGFTNPKGVSNLFYYFQDKFPNVNELVISKTATSKIDGNKFILNFDDFVRLEEQTGNFVENKKNESQNLYQLILHKVIPSEIDPPNKPEYVKGSLKLFIEQYNNVNFSDEETKDLTNLLINSGLPQETLISAKTDIDIIYIEDIIEEYKGILKQTTDTSSLEERWHQFFKKHTWIFSQIFSFPAVFLDDKVNVGGHNIGGSKDKIVDFLYRNKINKNIAFIEIKTHLTPIVSNSEYRNDLYPISNQLTGAIVQVLDQKNNLLKNYHSIVGTEAESLNSVCVVVAGDTSKFGKKGQDASFELFRWSNKDVLIIPFNELLDKIVNLLDLFKKKTV</sequence>
<dbReference type="Proteomes" id="UP000198916">
    <property type="component" value="Unassembled WGS sequence"/>
</dbReference>
<gene>
    <name evidence="2" type="ORF">SAMN05421740_102153</name>
</gene>
<dbReference type="InterPro" id="IPR025359">
    <property type="entry name" value="SduA_C"/>
</dbReference>
<dbReference type="STRING" id="332977.SAMN05421740_102153"/>
<dbReference type="Pfam" id="PF14082">
    <property type="entry name" value="SduA_C"/>
    <property type="match status" value="1"/>
</dbReference>
<evidence type="ECO:0000259" key="1">
    <source>
        <dbReference type="Pfam" id="PF14082"/>
    </source>
</evidence>
<feature type="domain" description="Shedu protein SduA C-terminal" evidence="1">
    <location>
        <begin position="241"/>
        <end position="399"/>
    </location>
</feature>
<protein>
    <recommendedName>
        <fullName evidence="1">Shedu protein SduA C-terminal domain-containing protein</fullName>
    </recommendedName>
</protein>
<dbReference type="RefSeq" id="WP_090603225.1">
    <property type="nucleotide sequence ID" value="NZ_FNZR01000002.1"/>
</dbReference>
<evidence type="ECO:0000313" key="3">
    <source>
        <dbReference type="Proteomes" id="UP000198916"/>
    </source>
</evidence>
<dbReference type="AlphaFoldDB" id="A0A1H7IDN4"/>
<accession>A0A1H7IDN4</accession>
<proteinExistence type="predicted"/>
<dbReference type="OrthoDB" id="784881at2"/>
<keyword evidence="3" id="KW-1185">Reference proteome</keyword>
<name>A0A1H7IDN4_9SPHI</name>
<evidence type="ECO:0000313" key="2">
    <source>
        <dbReference type="EMBL" id="SEK58725.1"/>
    </source>
</evidence>
<reference evidence="3" key="1">
    <citation type="submission" date="2016-10" db="EMBL/GenBank/DDBJ databases">
        <authorList>
            <person name="Varghese N."/>
            <person name="Submissions S."/>
        </authorList>
    </citation>
    <scope>NUCLEOTIDE SEQUENCE [LARGE SCALE GENOMIC DNA]</scope>
    <source>
        <strain evidence="3">Jip14</strain>
    </source>
</reference>
<dbReference type="EMBL" id="FNZR01000002">
    <property type="protein sequence ID" value="SEK58725.1"/>
    <property type="molecule type" value="Genomic_DNA"/>
</dbReference>